<dbReference type="PANTHER" id="PTHR32347:SF29">
    <property type="entry name" value="UPF0194 MEMBRANE PROTEIN YBHG"/>
    <property type="match status" value="1"/>
</dbReference>
<keyword evidence="2 3" id="KW-0175">Coiled coil</keyword>
<dbReference type="SUPFAM" id="SSF111369">
    <property type="entry name" value="HlyD-like secretion proteins"/>
    <property type="match status" value="1"/>
</dbReference>
<dbReference type="InterPro" id="IPR050465">
    <property type="entry name" value="UPF0194_transport"/>
</dbReference>
<protein>
    <submittedName>
        <fullName evidence="7">Efflux transporter periplasmic adaptor subunit</fullName>
    </submittedName>
</protein>
<feature type="coiled-coil region" evidence="3">
    <location>
        <begin position="97"/>
        <end position="165"/>
    </location>
</feature>
<sequence>MKHLPQRLTYLMVGVGIITVVVLGFRPAPIRVDLAEVKRSSLQVTVDGEGKTRIRSRFVVSAPVAGRLARIKLDEGDKIKQGAIIAQIDRLPLDSDVREAQARLRQWQAERDGVATKRPKPQALFQAQARIRSAAAQQQEAQARVQQALAALEQAKRDRQRSQQLHIDGAISRKELETAQLLETTRQRELEAAQREVDSVAAEVVAAKEARAILQAEQRDPDYLLDVYNARIASVQAELAKLADQAARAEIHSPIDGYVLRVNEESARYVEAGTPLLELGNPADLEIVVDLLSTDAVKVKPGAKMFIEHWGGERTLNAQVKYVEPSGFTKISALGVEEQRVNAIANFVDSPIPLGDRYRVETRIVVWESSDVLVVPLSAIFRCDSQQNSSLDPIAQNRDDLSVSGTGGKQGSNQFSDHQRSIQRSNFQTWCTFVVENNQAKKRQIIISQRSNLEAVIQQGLREGEIVILHPTEQIQEGKQVAPR</sequence>
<feature type="domain" description="Multidrug resistance protein MdtA-like barrel-sandwich hybrid" evidence="6">
    <location>
        <begin position="60"/>
        <end position="275"/>
    </location>
</feature>
<name>A0A1U7N7V7_9CYAN</name>
<keyword evidence="5" id="KW-0812">Transmembrane</keyword>
<keyword evidence="8" id="KW-1185">Reference proteome</keyword>
<gene>
    <name evidence="7" type="ORF">BJP37_26225</name>
</gene>
<dbReference type="Gene3D" id="2.40.420.20">
    <property type="match status" value="1"/>
</dbReference>
<dbReference type="PANTHER" id="PTHR32347">
    <property type="entry name" value="EFFLUX SYSTEM COMPONENT YKNX-RELATED"/>
    <property type="match status" value="1"/>
</dbReference>
<dbReference type="AlphaFoldDB" id="A0A1U7N7V7"/>
<dbReference type="Proteomes" id="UP000186657">
    <property type="component" value="Unassembled WGS sequence"/>
</dbReference>
<evidence type="ECO:0000313" key="8">
    <source>
        <dbReference type="Proteomes" id="UP000186657"/>
    </source>
</evidence>
<evidence type="ECO:0000259" key="6">
    <source>
        <dbReference type="Pfam" id="PF25917"/>
    </source>
</evidence>
<comment type="subcellular location">
    <subcellularLocation>
        <location evidence="1">Cell envelope</location>
    </subcellularLocation>
</comment>
<evidence type="ECO:0000256" key="4">
    <source>
        <dbReference type="SAM" id="MobiDB-lite"/>
    </source>
</evidence>
<comment type="caution">
    <text evidence="7">The sequence shown here is derived from an EMBL/GenBank/DDBJ whole genome shotgun (WGS) entry which is preliminary data.</text>
</comment>
<keyword evidence="5" id="KW-1133">Transmembrane helix</keyword>
<evidence type="ECO:0000256" key="2">
    <source>
        <dbReference type="ARBA" id="ARBA00023054"/>
    </source>
</evidence>
<feature type="region of interest" description="Disordered" evidence="4">
    <location>
        <begin position="391"/>
        <end position="418"/>
    </location>
</feature>
<dbReference type="EMBL" id="MKZS01000001">
    <property type="protein sequence ID" value="OLT62005.1"/>
    <property type="molecule type" value="Genomic_DNA"/>
</dbReference>
<evidence type="ECO:0000256" key="5">
    <source>
        <dbReference type="SAM" id="Phobius"/>
    </source>
</evidence>
<reference evidence="7 8" key="1">
    <citation type="submission" date="2016-10" db="EMBL/GenBank/DDBJ databases">
        <title>Comparative genomics uncovers the prolific and rare metabolic potential of the cyanobacterial genus Moorea.</title>
        <authorList>
            <person name="Leao T."/>
            <person name="Castelao G."/>
            <person name="Korobeynikov A."/>
            <person name="Monroe E.A."/>
            <person name="Podell S."/>
            <person name="Glukhov E."/>
            <person name="Allen E."/>
            <person name="Gerwick W.H."/>
            <person name="Gerwick L."/>
        </authorList>
    </citation>
    <scope>NUCLEOTIDE SEQUENCE [LARGE SCALE GENOMIC DNA]</scope>
    <source>
        <strain evidence="7 8">PNG5-198</strain>
    </source>
</reference>
<feature type="coiled-coil region" evidence="3">
    <location>
        <begin position="190"/>
        <end position="252"/>
    </location>
</feature>
<dbReference type="RefSeq" id="WP_075903626.1">
    <property type="nucleotide sequence ID" value="NZ_MKZS01000001.1"/>
</dbReference>
<evidence type="ECO:0000313" key="7">
    <source>
        <dbReference type="EMBL" id="OLT62005.1"/>
    </source>
</evidence>
<accession>A0A1U7N7V7</accession>
<dbReference type="GO" id="GO:0030313">
    <property type="term" value="C:cell envelope"/>
    <property type="evidence" value="ECO:0007669"/>
    <property type="project" value="UniProtKB-SubCell"/>
</dbReference>
<proteinExistence type="predicted"/>
<organism evidence="7 8">
    <name type="scientific">Moorena bouillonii PNG</name>
    <dbReference type="NCBI Taxonomy" id="568701"/>
    <lineage>
        <taxon>Bacteria</taxon>
        <taxon>Bacillati</taxon>
        <taxon>Cyanobacteriota</taxon>
        <taxon>Cyanophyceae</taxon>
        <taxon>Coleofasciculales</taxon>
        <taxon>Coleofasciculaceae</taxon>
        <taxon>Moorena</taxon>
    </lineage>
</organism>
<dbReference type="Pfam" id="PF25917">
    <property type="entry name" value="BSH_RND"/>
    <property type="match status" value="1"/>
</dbReference>
<evidence type="ECO:0000256" key="3">
    <source>
        <dbReference type="SAM" id="Coils"/>
    </source>
</evidence>
<evidence type="ECO:0000256" key="1">
    <source>
        <dbReference type="ARBA" id="ARBA00004196"/>
    </source>
</evidence>
<keyword evidence="5" id="KW-0472">Membrane</keyword>
<feature type="transmembrane region" description="Helical" evidence="5">
    <location>
        <begin position="7"/>
        <end position="25"/>
    </location>
</feature>
<dbReference type="InterPro" id="IPR058625">
    <property type="entry name" value="MdtA-like_BSH"/>
</dbReference>
<dbReference type="Gene3D" id="2.40.50.100">
    <property type="match status" value="1"/>
</dbReference>